<dbReference type="GeneID" id="27902472"/>
<dbReference type="PANTHER" id="PTHR43201">
    <property type="entry name" value="ACYL-COA SYNTHETASE"/>
    <property type="match status" value="1"/>
</dbReference>
<dbReference type="RefSeq" id="XP_016760527.1">
    <property type="nucleotide sequence ID" value="XM_016905335.1"/>
</dbReference>
<dbReference type="InterPro" id="IPR000873">
    <property type="entry name" value="AMP-dep_synth/lig_dom"/>
</dbReference>
<proteinExistence type="inferred from homology"/>
<sequence>MAETPRRSLEYGPRVEDQNVSHLQLFQDTVSARPHATALIAKHQNPSTFRWVGSQNSDKSYVQWTFAELDRGARRLATALNSLTPIERRPVAVLINNQAEWALFYWACAYLHSPFVPINPKTATRTEEINHMLELVSPVVLVSADLIIANQLEHSLSEKLMASISSRITLSNSIGATQREWCLLSEVMSGELTPPHTPDVVGPNDTIVILFTSGTTSLPKPCALTSFQCLNAALGYMDAQKVGSGHRFVQHLPGFHSYGIGWSLGFWLRGGMVIYPSDSFEAQATLECFDQFQATHMGLVPTTAQAILAHPAFSQTDLSTLVSIDISGAGVLPSLIEACASTLKVPASTSYGMTESPGTMAWSVDEGSVLRDGEVMSGRPVRATCVKICEPGTRGIVPRGEYGELHNGGPQVIPRYMDPRVSSADFYVDEDGTSWIITGDQAIMDQDGAVRITGRYKDMIIRGGENISPASIEDYLSKKSGVFQVQVVGAPDDMAGEVPIAVIVEREGEQANLVELKNDTQVDLGAAFAPKLVLRLSDIGLSAWPTTASGKIRKVELAKTVREYLRVEAEKGVDKSGSTVDQLINIWKMISGTDGLLPETLVDAFADSLMMMQLSSVVKKELGRDITVEHFKNCESIQDQADLIAARPLKSAVPMQPKRVGPPSLQDMPHCRESEDVFWETVYAAECVLAPYGMKWADVEDVMPLPDWDAIFLNRARPCSWNLRFSYNAPVDVESLERAIKKSLEFHPTMRSMAFPLGEDMLLATVEPTQEWLQASMTTGWEVETKEDLNHLLLDHPVHDNASAPGPLVKFHIAKVRSDGTSGLVLVVSHAVNDMSMTKLWLEDIVTLLTNQGTVVPHAQFKDYATAFFDHRDGLEADNGIKYWSEKHQGISLTPESSLWPPQRAAEWFKGSDLNWTRWNGTKARRGERSVSQSDKIRAQKGIRSMVRINDITRLKAEHNVPVFMLVKAAIAMLNISKTGGKDAIFGTINAARTWPFSSDYSALEREAYTGNPLDVSGCTTEYVLDRIPVGRTKSLLSFMQQVTKDEEQNSAYAHTPFFRIVDRLRDPLSPDDTRTFAEREADAESLLPLIRRQSFNWLPTAPTAQNPKGLQFQQMLTRMDNGLTITGFLLDDKKSVALSFSWDAEHMSFAEAERALERLVGLVDKMGKEENWTRTVGEIIGM</sequence>
<dbReference type="InterPro" id="IPR036736">
    <property type="entry name" value="ACP-like_sf"/>
</dbReference>
<keyword evidence="2" id="KW-0596">Phosphopantetheine</keyword>
<keyword evidence="4" id="KW-0436">Ligase</keyword>
<dbReference type="Proteomes" id="UP000016931">
    <property type="component" value="Unassembled WGS sequence"/>
</dbReference>
<dbReference type="PANTHER" id="PTHR43201:SF5">
    <property type="entry name" value="MEDIUM-CHAIN ACYL-COA LIGASE ACSF2, MITOCHONDRIAL"/>
    <property type="match status" value="1"/>
</dbReference>
<dbReference type="HOGENOM" id="CLU_002959_0_0_1"/>
<dbReference type="GO" id="GO:0031956">
    <property type="term" value="F:medium-chain fatty acid-CoA ligase activity"/>
    <property type="evidence" value="ECO:0007669"/>
    <property type="project" value="TreeGrafter"/>
</dbReference>
<keyword evidence="7" id="KW-1185">Reference proteome</keyword>
<evidence type="ECO:0000256" key="2">
    <source>
        <dbReference type="ARBA" id="ARBA00022450"/>
    </source>
</evidence>
<comment type="similarity">
    <text evidence="1">Belongs to the ATP-dependent AMP-binding enzyme family.</text>
</comment>
<dbReference type="eggNOG" id="KOG1177">
    <property type="taxonomic scope" value="Eukaryota"/>
</dbReference>
<gene>
    <name evidence="6" type="ORF">SEPMUDRAFT_149093</name>
</gene>
<dbReference type="InterPro" id="IPR025110">
    <property type="entry name" value="AMP-bd_C"/>
</dbReference>
<feature type="domain" description="Carrier" evidence="5">
    <location>
        <begin position="574"/>
        <end position="648"/>
    </location>
</feature>
<dbReference type="GO" id="GO:0006631">
    <property type="term" value="P:fatty acid metabolic process"/>
    <property type="evidence" value="ECO:0007669"/>
    <property type="project" value="TreeGrafter"/>
</dbReference>
<dbReference type="InterPro" id="IPR023213">
    <property type="entry name" value="CAT-like_dom_sf"/>
</dbReference>
<dbReference type="PROSITE" id="PS50075">
    <property type="entry name" value="CARRIER"/>
    <property type="match status" value="1"/>
</dbReference>
<dbReference type="SUPFAM" id="SSF56801">
    <property type="entry name" value="Acetyl-CoA synthetase-like"/>
    <property type="match status" value="1"/>
</dbReference>
<dbReference type="Pfam" id="PF00501">
    <property type="entry name" value="AMP-binding"/>
    <property type="match status" value="1"/>
</dbReference>
<reference evidence="6 7" key="1">
    <citation type="journal article" date="2012" name="PLoS Pathog.">
        <title>Diverse lifestyles and strategies of plant pathogenesis encoded in the genomes of eighteen Dothideomycetes fungi.</title>
        <authorList>
            <person name="Ohm R.A."/>
            <person name="Feau N."/>
            <person name="Henrissat B."/>
            <person name="Schoch C.L."/>
            <person name="Horwitz B.A."/>
            <person name="Barry K.W."/>
            <person name="Condon B.J."/>
            <person name="Copeland A.C."/>
            <person name="Dhillon B."/>
            <person name="Glaser F."/>
            <person name="Hesse C.N."/>
            <person name="Kosti I."/>
            <person name="LaButti K."/>
            <person name="Lindquist E.A."/>
            <person name="Lucas S."/>
            <person name="Salamov A.A."/>
            <person name="Bradshaw R.E."/>
            <person name="Ciuffetti L."/>
            <person name="Hamelin R.C."/>
            <person name="Kema G.H.J."/>
            <person name="Lawrence C."/>
            <person name="Scott J.A."/>
            <person name="Spatafora J.W."/>
            <person name="Turgeon B.G."/>
            <person name="de Wit P.J.G.M."/>
            <person name="Zhong S."/>
            <person name="Goodwin S.B."/>
            <person name="Grigoriev I.V."/>
        </authorList>
    </citation>
    <scope>NUCLEOTIDE SEQUENCE [LARGE SCALE GENOMIC DNA]</scope>
    <source>
        <strain evidence="6 7">SO2202</strain>
    </source>
</reference>
<dbReference type="OrthoDB" id="10253869at2759"/>
<evidence type="ECO:0000313" key="6">
    <source>
        <dbReference type="EMBL" id="EMF12406.1"/>
    </source>
</evidence>
<dbReference type="Gene3D" id="3.30.300.30">
    <property type="match status" value="1"/>
</dbReference>
<dbReference type="Gene3D" id="3.30.559.10">
    <property type="entry name" value="Chloramphenicol acetyltransferase-like domain"/>
    <property type="match status" value="1"/>
</dbReference>
<dbReference type="Gene3D" id="3.30.559.30">
    <property type="entry name" value="Nonribosomal peptide synthetase, condensation domain"/>
    <property type="match status" value="1"/>
</dbReference>
<evidence type="ECO:0000256" key="4">
    <source>
        <dbReference type="ARBA" id="ARBA00022598"/>
    </source>
</evidence>
<evidence type="ECO:0000313" key="7">
    <source>
        <dbReference type="Proteomes" id="UP000016931"/>
    </source>
</evidence>
<dbReference type="InterPro" id="IPR042099">
    <property type="entry name" value="ANL_N_sf"/>
</dbReference>
<dbReference type="Gene3D" id="3.40.50.12780">
    <property type="entry name" value="N-terminal domain of ligase-like"/>
    <property type="match status" value="1"/>
</dbReference>
<organism evidence="6 7">
    <name type="scientific">Sphaerulina musiva (strain SO2202)</name>
    <name type="common">Poplar stem canker fungus</name>
    <name type="synonym">Septoria musiva</name>
    <dbReference type="NCBI Taxonomy" id="692275"/>
    <lineage>
        <taxon>Eukaryota</taxon>
        <taxon>Fungi</taxon>
        <taxon>Dikarya</taxon>
        <taxon>Ascomycota</taxon>
        <taxon>Pezizomycotina</taxon>
        <taxon>Dothideomycetes</taxon>
        <taxon>Dothideomycetidae</taxon>
        <taxon>Mycosphaerellales</taxon>
        <taxon>Mycosphaerellaceae</taxon>
        <taxon>Sphaerulina</taxon>
    </lineage>
</organism>
<dbReference type="STRING" id="692275.M3BWK1"/>
<dbReference type="SUPFAM" id="SSF47336">
    <property type="entry name" value="ACP-like"/>
    <property type="match status" value="1"/>
</dbReference>
<dbReference type="SUPFAM" id="SSF52777">
    <property type="entry name" value="CoA-dependent acyltransferases"/>
    <property type="match status" value="2"/>
</dbReference>
<dbReference type="InterPro" id="IPR020845">
    <property type="entry name" value="AMP-binding_CS"/>
</dbReference>
<dbReference type="InterPro" id="IPR045851">
    <property type="entry name" value="AMP-bd_C_sf"/>
</dbReference>
<name>M3BWK1_SPHMS</name>
<keyword evidence="3" id="KW-0597">Phosphoprotein</keyword>
<evidence type="ECO:0000256" key="1">
    <source>
        <dbReference type="ARBA" id="ARBA00006432"/>
    </source>
</evidence>
<dbReference type="InterPro" id="IPR009081">
    <property type="entry name" value="PP-bd_ACP"/>
</dbReference>
<dbReference type="Pfam" id="PF00550">
    <property type="entry name" value="PP-binding"/>
    <property type="match status" value="1"/>
</dbReference>
<dbReference type="CDD" id="cd04433">
    <property type="entry name" value="AFD_class_I"/>
    <property type="match status" value="1"/>
</dbReference>
<dbReference type="Pfam" id="PF13193">
    <property type="entry name" value="AMP-binding_C"/>
    <property type="match status" value="1"/>
</dbReference>
<protein>
    <submittedName>
        <fullName evidence="6">Acetyl-CoA synthetase-like protein</fullName>
    </submittedName>
</protein>
<evidence type="ECO:0000259" key="5">
    <source>
        <dbReference type="PROSITE" id="PS50075"/>
    </source>
</evidence>
<accession>M3BWK1</accession>
<evidence type="ECO:0000256" key="3">
    <source>
        <dbReference type="ARBA" id="ARBA00022553"/>
    </source>
</evidence>
<dbReference type="EMBL" id="KB456264">
    <property type="protein sequence ID" value="EMF12406.1"/>
    <property type="molecule type" value="Genomic_DNA"/>
</dbReference>
<dbReference type="OMA" id="NEAEWAV"/>
<dbReference type="PROSITE" id="PS00455">
    <property type="entry name" value="AMP_BINDING"/>
    <property type="match status" value="1"/>
</dbReference>
<dbReference type="AlphaFoldDB" id="M3BWK1"/>